<dbReference type="AlphaFoldDB" id="A0A346PC49"/>
<dbReference type="Proteomes" id="UP000258707">
    <property type="component" value="Chromosome"/>
</dbReference>
<dbReference type="EMBL" id="CP024047">
    <property type="protein sequence ID" value="AXR77094.1"/>
    <property type="molecule type" value="Genomic_DNA"/>
</dbReference>
<dbReference type="InterPro" id="IPR011852">
    <property type="entry name" value="TRAP_TAXI"/>
</dbReference>
<dbReference type="PANTHER" id="PTHR42941:SF1">
    <property type="entry name" value="SLL1037 PROTEIN"/>
    <property type="match status" value="1"/>
</dbReference>
<protein>
    <submittedName>
        <fullName evidence="2">TRAP transporter solute receptor, TAXI family</fullName>
    </submittedName>
    <submittedName>
        <fullName evidence="1">TRAP-type uncharacterized transport system, periplasmic component</fullName>
    </submittedName>
</protein>
<evidence type="ECO:0000313" key="3">
    <source>
        <dbReference type="Proteomes" id="UP000258613"/>
    </source>
</evidence>
<reference evidence="4" key="1">
    <citation type="submission" date="2017-10" db="EMBL/GenBank/DDBJ databases">
        <title>Phenotypic and genomic properties of facultatively anaerobic sulfur-reducing natronoarchaea from hypersaline soda lakes.</title>
        <authorList>
            <person name="Sorokin D.Y."/>
            <person name="Kublanov I.V."/>
            <person name="Roman P."/>
            <person name="Sinninghe Damste J.S."/>
            <person name="Golyshin P.N."/>
            <person name="Rojo D."/>
            <person name="Ciordia S."/>
            <person name="Mena Md.C."/>
            <person name="Ferrer M."/>
            <person name="Messina E."/>
            <person name="Smedile F."/>
            <person name="La Spada G."/>
            <person name="La Cono V."/>
            <person name="Yakimov M.M."/>
        </authorList>
    </citation>
    <scope>NUCLEOTIDE SEQUENCE [LARGE SCALE GENOMIC DNA]</scope>
    <source>
        <strain evidence="4">AArc1</strain>
    </source>
</reference>
<keyword evidence="3" id="KW-1185">Reference proteome</keyword>
<dbReference type="Proteomes" id="UP000258613">
    <property type="component" value="Chromosome"/>
</dbReference>
<dbReference type="PANTHER" id="PTHR42941">
    <property type="entry name" value="SLL1037 PROTEIN"/>
    <property type="match status" value="1"/>
</dbReference>
<evidence type="ECO:0000313" key="2">
    <source>
        <dbReference type="EMBL" id="AXR82940.1"/>
    </source>
</evidence>
<reference evidence="1" key="3">
    <citation type="journal article" date="2019" name="Int. J. Syst. Evol. Microbiol.">
        <title>Natronolimnobius sulfurireducens sp. nov. and Halalkaliarchaeum desulfuricum gen. nov., sp. nov., the first sulfur-respiring alkaliphilic haloarchaea from hypersaline alkaline lakes.</title>
        <authorList>
            <person name="Sorokin D.Y."/>
            <person name="Yakimov M."/>
            <person name="Messina E."/>
            <person name="Merkel A.Y."/>
            <person name="Bale N.J."/>
            <person name="Sinninghe Damste J.S."/>
        </authorList>
    </citation>
    <scope>NUCLEOTIDE SEQUENCE</scope>
    <source>
        <strain evidence="2">AArc-Mg</strain>
        <strain evidence="1">AArc1</strain>
    </source>
</reference>
<accession>A0A346PC49</accession>
<organism evidence="1 4">
    <name type="scientific">Natrarchaeobaculum sulfurireducens</name>
    <dbReference type="NCBI Taxonomy" id="2044521"/>
    <lineage>
        <taxon>Archaea</taxon>
        <taxon>Methanobacteriati</taxon>
        <taxon>Methanobacteriota</taxon>
        <taxon>Stenosarchaea group</taxon>
        <taxon>Halobacteria</taxon>
        <taxon>Halobacteriales</taxon>
        <taxon>Natrialbaceae</taxon>
        <taxon>Natrarchaeobaculum</taxon>
    </lineage>
</organism>
<dbReference type="EMBL" id="CP027033">
    <property type="protein sequence ID" value="AXR82940.1"/>
    <property type="molecule type" value="Genomic_DNA"/>
</dbReference>
<sequence length="329" mass="36196">MGLAGCLGDDNGHTITIAGTSSGSASQAAGQALARGANEHSDELTVDVQETEGWTANLYEFDEGEFSTISVDNNSWAAALNEEEDFADEPVDDLPMQGFMFTSLEMHWVAMDGSGIESTADLRDGGYTIYPIEPGFGTRLLTEQLLREDGIWDENDINNEDTDDIPGAVEEGRVDALALYGSNGIELAGWCQEVDVRSDGQLYAIESDDQFVESIESMDGAAHVQQEPYGYEQDVQDELGLDEIDFWALQGQWAFGPDVHPDAVYEAARVAYDHHDTLRESDPTTLEYTPEVMTESIMPDVEVHPGMAEFLREHDAWDDDWTEGEADAE</sequence>
<gene>
    <name evidence="1" type="ORF">AArc1_0751</name>
    <name evidence="2" type="ORF">AArcMg_2952</name>
</gene>
<dbReference type="KEGG" id="nag:AArcMg_2952"/>
<proteinExistence type="predicted"/>
<name>A0A346PC49_9EURY</name>
<evidence type="ECO:0000313" key="1">
    <source>
        <dbReference type="EMBL" id="AXR77094.1"/>
    </source>
</evidence>
<keyword evidence="2" id="KW-0675">Receptor</keyword>
<dbReference type="Gene3D" id="3.40.190.10">
    <property type="entry name" value="Periplasmic binding protein-like II"/>
    <property type="match status" value="2"/>
</dbReference>
<accession>A0A346PTU5</accession>
<dbReference type="Pfam" id="PF16868">
    <property type="entry name" value="NMT1_3"/>
    <property type="match status" value="1"/>
</dbReference>
<evidence type="ECO:0000313" key="4">
    <source>
        <dbReference type="Proteomes" id="UP000258707"/>
    </source>
</evidence>
<dbReference type="KEGG" id="nan:AArc1_0751"/>
<reference evidence="3" key="2">
    <citation type="submission" date="2018-02" db="EMBL/GenBank/DDBJ databases">
        <title>Phenotypic and genomic properties of facultatively anaerobic sulfur-reducing natronoarchaea from hypersaline soda lakes.</title>
        <authorList>
            <person name="Sorokin D.Y."/>
            <person name="Kublanov I.V."/>
            <person name="Roman P."/>
            <person name="Sinninghe Damste J.S."/>
            <person name="Golyshin P.N."/>
            <person name="Rojo D."/>
            <person name="Ciordia S."/>
            <person name="Mena M.D.C."/>
            <person name="Ferrer M."/>
            <person name="Messina E."/>
            <person name="Smedile F."/>
            <person name="La Spada G."/>
            <person name="La Cono V."/>
            <person name="Yakimov M.M."/>
        </authorList>
    </citation>
    <scope>NUCLEOTIDE SEQUENCE [LARGE SCALE GENOMIC DNA]</scope>
    <source>
        <strain evidence="3">AArc-Mg</strain>
    </source>
</reference>
<dbReference type="SUPFAM" id="SSF53850">
    <property type="entry name" value="Periplasmic binding protein-like II"/>
    <property type="match status" value="1"/>
</dbReference>